<keyword evidence="6" id="KW-0378">Hydrolase</keyword>
<sequence length="446" mass="48707">MLGSPAASTSSAATAAASFRSSLLHFSTIHRTRTCPSTSQSVPVGCVRLQSCSSSRAAPPIKAMAAEAEILSAPDKELRPSSPPSSFFFPGRVPFCKCKQALSDKTDLAFLGKGLQELGYAVVSTGGTASALGNAGLSVTKVEQLSCFPEMHHMEALDKHGIGTSDVVVVNLYPFYDKITSVVDLKMELTMLILNHQDVLVVIDSHDYPVLLEFLKSNGDDQQFCRKLSCKAFQCVASYDSAVSERLWRQTTGVLFVLVKIPSRRLHVDKSLAEVNGGGIGTAIQHHGKRPYICVVVKHKNPCGVASGGDILEAYRLARSPTDGETRMFYETVVAPKYSKKGLEVLRGKSKTLRILEAKKNEDGKLSLRQVGGRWLAQDSDNFTPADVRFNAVSETAPQDSELEDVKFAWLCVEHMKYTYAPSFKNPDAITQRKISNSVLYPLYAF</sequence>
<comment type="similarity">
    <text evidence="3">Belongs to the PurH family.</text>
</comment>
<keyword evidence="5" id="KW-0658">Purine biosynthesis</keyword>
<evidence type="ECO:0000256" key="4">
    <source>
        <dbReference type="ARBA" id="ARBA00022679"/>
    </source>
</evidence>
<dbReference type="PANTHER" id="PTHR11692:SF0">
    <property type="entry name" value="BIFUNCTIONAL PURINE BIOSYNTHESIS PROTEIN ATIC"/>
    <property type="match status" value="1"/>
</dbReference>
<gene>
    <name evidence="9" type="ORF">ACJRO7_000798</name>
</gene>
<dbReference type="InterPro" id="IPR002695">
    <property type="entry name" value="PurH-like"/>
</dbReference>
<dbReference type="AlphaFoldDB" id="A0ABD3LNV2"/>
<proteinExistence type="inferred from homology"/>
<evidence type="ECO:0000256" key="1">
    <source>
        <dbReference type="ARBA" id="ARBA00004844"/>
    </source>
</evidence>
<dbReference type="SUPFAM" id="SSF53927">
    <property type="entry name" value="Cytidine deaminase-like"/>
    <property type="match status" value="1"/>
</dbReference>
<evidence type="ECO:0000259" key="8">
    <source>
        <dbReference type="SMART" id="SM00851"/>
    </source>
</evidence>
<dbReference type="InterPro" id="IPR011607">
    <property type="entry name" value="MGS-like_dom"/>
</dbReference>
<dbReference type="SMART" id="SM00851">
    <property type="entry name" value="MGS"/>
    <property type="match status" value="1"/>
</dbReference>
<keyword evidence="10" id="KW-1185">Reference proteome</keyword>
<protein>
    <recommendedName>
        <fullName evidence="8">MGS-like domain-containing protein</fullName>
    </recommendedName>
</protein>
<keyword evidence="4" id="KW-0808">Transferase</keyword>
<evidence type="ECO:0000313" key="9">
    <source>
        <dbReference type="EMBL" id="KAL3753453.1"/>
    </source>
</evidence>
<dbReference type="Pfam" id="PF01808">
    <property type="entry name" value="AICARFT_IMPCHas"/>
    <property type="match status" value="3"/>
</dbReference>
<dbReference type="InterPro" id="IPR036914">
    <property type="entry name" value="MGS-like_dom_sf"/>
</dbReference>
<dbReference type="GO" id="GO:0016740">
    <property type="term" value="F:transferase activity"/>
    <property type="evidence" value="ECO:0007669"/>
    <property type="project" value="UniProtKB-KW"/>
</dbReference>
<evidence type="ECO:0000256" key="6">
    <source>
        <dbReference type="ARBA" id="ARBA00022801"/>
    </source>
</evidence>
<comment type="pathway">
    <text evidence="2">Purine metabolism; IMP biosynthesis via de novo pathway; 5-formamido-1-(5-phospho-D-ribosyl)imidazole-4-carboxamide from 5-amino-1-(5-phospho-D-ribosyl)imidazole-4-carboxamide (10-formyl THF route): step 1/1.</text>
</comment>
<name>A0ABD3LNV2_EUCGL</name>
<dbReference type="Gene3D" id="3.40.140.20">
    <property type="match status" value="1"/>
</dbReference>
<dbReference type="PANTHER" id="PTHR11692">
    <property type="entry name" value="BIFUNCTIONAL PURINE BIOSYNTHESIS PROTEIN PURH"/>
    <property type="match status" value="1"/>
</dbReference>
<evidence type="ECO:0000256" key="7">
    <source>
        <dbReference type="ARBA" id="ARBA00023268"/>
    </source>
</evidence>
<accession>A0ABD3LNV2</accession>
<evidence type="ECO:0000256" key="5">
    <source>
        <dbReference type="ARBA" id="ARBA00022755"/>
    </source>
</evidence>
<comment type="caution">
    <text evidence="9">The sequence shown here is derived from an EMBL/GenBank/DDBJ whole genome shotgun (WGS) entry which is preliminary data.</text>
</comment>
<dbReference type="SMART" id="SM00798">
    <property type="entry name" value="AICARFT_IMPCHas"/>
    <property type="match status" value="1"/>
</dbReference>
<dbReference type="Pfam" id="PF02142">
    <property type="entry name" value="MGS"/>
    <property type="match status" value="1"/>
</dbReference>
<dbReference type="GO" id="GO:0006164">
    <property type="term" value="P:purine nucleotide biosynthetic process"/>
    <property type="evidence" value="ECO:0007669"/>
    <property type="project" value="UniProtKB-KW"/>
</dbReference>
<dbReference type="InterPro" id="IPR016193">
    <property type="entry name" value="Cytidine_deaminase-like"/>
</dbReference>
<organism evidence="9 10">
    <name type="scientific">Eucalyptus globulus</name>
    <name type="common">Tasmanian blue gum</name>
    <dbReference type="NCBI Taxonomy" id="34317"/>
    <lineage>
        <taxon>Eukaryota</taxon>
        <taxon>Viridiplantae</taxon>
        <taxon>Streptophyta</taxon>
        <taxon>Embryophyta</taxon>
        <taxon>Tracheophyta</taxon>
        <taxon>Spermatophyta</taxon>
        <taxon>Magnoliopsida</taxon>
        <taxon>eudicotyledons</taxon>
        <taxon>Gunneridae</taxon>
        <taxon>Pentapetalae</taxon>
        <taxon>rosids</taxon>
        <taxon>malvids</taxon>
        <taxon>Myrtales</taxon>
        <taxon>Myrtaceae</taxon>
        <taxon>Myrtoideae</taxon>
        <taxon>Eucalypteae</taxon>
        <taxon>Eucalyptus</taxon>
    </lineage>
</organism>
<dbReference type="SUPFAM" id="SSF52335">
    <property type="entry name" value="Methylglyoxal synthase-like"/>
    <property type="match status" value="1"/>
</dbReference>
<dbReference type="Proteomes" id="UP001634007">
    <property type="component" value="Unassembled WGS sequence"/>
</dbReference>
<reference evidence="9 10" key="1">
    <citation type="submission" date="2024-11" db="EMBL/GenBank/DDBJ databases">
        <title>Chromosome-level genome assembly of Eucalyptus globulus Labill. provides insights into its genome evolution.</title>
        <authorList>
            <person name="Li X."/>
        </authorList>
    </citation>
    <scope>NUCLEOTIDE SEQUENCE [LARGE SCALE GENOMIC DNA]</scope>
    <source>
        <strain evidence="9">CL2024</strain>
        <tissue evidence="9">Fresh tender leaves</tissue>
    </source>
</reference>
<dbReference type="EMBL" id="JBJKBG010000001">
    <property type="protein sequence ID" value="KAL3753453.1"/>
    <property type="molecule type" value="Genomic_DNA"/>
</dbReference>
<keyword evidence="7" id="KW-0511">Multifunctional enzyme</keyword>
<feature type="domain" description="MGS-like" evidence="8">
    <location>
        <begin position="107"/>
        <end position="203"/>
    </location>
</feature>
<comment type="pathway">
    <text evidence="1">Purine metabolism; IMP biosynthesis via de novo pathway; IMP from 5-formamido-1-(5-phospho-D-ribosyl)imidazole-4-carboxamide: step 1/1.</text>
</comment>
<evidence type="ECO:0000256" key="2">
    <source>
        <dbReference type="ARBA" id="ARBA00004954"/>
    </source>
</evidence>
<dbReference type="InterPro" id="IPR024051">
    <property type="entry name" value="AICAR_Tfase_dup_dom_sf"/>
</dbReference>
<dbReference type="Gene3D" id="3.40.50.1380">
    <property type="entry name" value="Methylglyoxal synthase-like domain"/>
    <property type="match status" value="2"/>
</dbReference>
<evidence type="ECO:0000256" key="3">
    <source>
        <dbReference type="ARBA" id="ARBA00007667"/>
    </source>
</evidence>
<evidence type="ECO:0000313" key="10">
    <source>
        <dbReference type="Proteomes" id="UP001634007"/>
    </source>
</evidence>
<dbReference type="GO" id="GO:0016787">
    <property type="term" value="F:hydrolase activity"/>
    <property type="evidence" value="ECO:0007669"/>
    <property type="project" value="UniProtKB-KW"/>
</dbReference>